<gene>
    <name evidence="1" type="ORF">H8S77_27100</name>
</gene>
<comment type="caution">
    <text evidence="1">The sequence shown here is derived from an EMBL/GenBank/DDBJ whole genome shotgun (WGS) entry which is preliminary data.</text>
</comment>
<protein>
    <submittedName>
        <fullName evidence="1">Uncharacterized protein</fullName>
    </submittedName>
</protein>
<proteinExistence type="predicted"/>
<evidence type="ECO:0000313" key="1">
    <source>
        <dbReference type="EMBL" id="MBC5646535.1"/>
    </source>
</evidence>
<dbReference type="EMBL" id="JACOOI010000063">
    <property type="protein sequence ID" value="MBC5646535.1"/>
    <property type="molecule type" value="Genomic_DNA"/>
</dbReference>
<accession>A0ABR7E9U8</accession>
<name>A0ABR7E9U8_9BACT</name>
<evidence type="ECO:0000313" key="2">
    <source>
        <dbReference type="Proteomes" id="UP000644010"/>
    </source>
</evidence>
<sequence>MIDALIERLVLLVMDDFKLSLLDALSLVYNSQLYEKITDLETGLYYQSALYNYELLRKEITLGKIA</sequence>
<dbReference type="Proteomes" id="UP000644010">
    <property type="component" value="Unassembled WGS sequence"/>
</dbReference>
<reference evidence="1 2" key="1">
    <citation type="submission" date="2020-08" db="EMBL/GenBank/DDBJ databases">
        <title>Genome public.</title>
        <authorList>
            <person name="Liu C."/>
            <person name="Sun Q."/>
        </authorList>
    </citation>
    <scope>NUCLEOTIDE SEQUENCE [LARGE SCALE GENOMIC DNA]</scope>
    <source>
        <strain evidence="1 2">BX2</strain>
    </source>
</reference>
<keyword evidence="2" id="KW-1185">Reference proteome</keyword>
<organism evidence="1 2">
    <name type="scientific">Parabacteroides segnis</name>
    <dbReference type="NCBI Taxonomy" id="2763058"/>
    <lineage>
        <taxon>Bacteria</taxon>
        <taxon>Pseudomonadati</taxon>
        <taxon>Bacteroidota</taxon>
        <taxon>Bacteroidia</taxon>
        <taxon>Bacteroidales</taxon>
        <taxon>Tannerellaceae</taxon>
        <taxon>Parabacteroides</taxon>
    </lineage>
</organism>